<name>X1L9X4_9ZZZZ</name>
<reference evidence="1" key="1">
    <citation type="journal article" date="2014" name="Front. Microbiol.">
        <title>High frequency of phylogenetically diverse reductive dehalogenase-homologous genes in deep subseafloor sedimentary metagenomes.</title>
        <authorList>
            <person name="Kawai M."/>
            <person name="Futagami T."/>
            <person name="Toyoda A."/>
            <person name="Takaki Y."/>
            <person name="Nishi S."/>
            <person name="Hori S."/>
            <person name="Arai W."/>
            <person name="Tsubouchi T."/>
            <person name="Morono Y."/>
            <person name="Uchiyama I."/>
            <person name="Ito T."/>
            <person name="Fujiyama A."/>
            <person name="Inagaki F."/>
            <person name="Takami H."/>
        </authorList>
    </citation>
    <scope>NUCLEOTIDE SEQUENCE</scope>
    <source>
        <strain evidence="1">Expedition CK06-06</strain>
    </source>
</reference>
<comment type="caution">
    <text evidence="1">The sequence shown here is derived from an EMBL/GenBank/DDBJ whole genome shotgun (WGS) entry which is preliminary data.</text>
</comment>
<protein>
    <submittedName>
        <fullName evidence="1">Uncharacterized protein</fullName>
    </submittedName>
</protein>
<organism evidence="1">
    <name type="scientific">marine sediment metagenome</name>
    <dbReference type="NCBI Taxonomy" id="412755"/>
    <lineage>
        <taxon>unclassified sequences</taxon>
        <taxon>metagenomes</taxon>
        <taxon>ecological metagenomes</taxon>
    </lineage>
</organism>
<proteinExistence type="predicted"/>
<sequence>GTIVRSYGSLYKITTNQALMEVIELKGSYIRVRIIFHKERDQQHEVGTTHTVEKKHFKKVSGAKKLNDLVNSKRKKIISEIKKNSSMKKCFSNVNKEVNEWSIAQILGWFDECTKSLSRLF</sequence>
<dbReference type="AlphaFoldDB" id="X1L9X4"/>
<accession>X1L9X4</accession>
<dbReference type="EMBL" id="BARV01008048">
    <property type="protein sequence ID" value="GAI15873.1"/>
    <property type="molecule type" value="Genomic_DNA"/>
</dbReference>
<gene>
    <name evidence="1" type="ORF">S06H3_16289</name>
</gene>
<feature type="non-terminal residue" evidence="1">
    <location>
        <position position="1"/>
    </location>
</feature>
<evidence type="ECO:0000313" key="1">
    <source>
        <dbReference type="EMBL" id="GAI15873.1"/>
    </source>
</evidence>